<proteinExistence type="predicted"/>
<organism evidence="1 2">
    <name type="scientific">Halalkalibaculum roseum</name>
    <dbReference type="NCBI Taxonomy" id="2709311"/>
    <lineage>
        <taxon>Bacteria</taxon>
        <taxon>Pseudomonadati</taxon>
        <taxon>Balneolota</taxon>
        <taxon>Balneolia</taxon>
        <taxon>Balneolales</taxon>
        <taxon>Balneolaceae</taxon>
        <taxon>Halalkalibaculum</taxon>
    </lineage>
</organism>
<dbReference type="RefSeq" id="WP_165142144.1">
    <property type="nucleotide sequence ID" value="NZ_JAALLT010000003.1"/>
</dbReference>
<reference evidence="1 2" key="1">
    <citation type="submission" date="2020-02" db="EMBL/GenBank/DDBJ databases">
        <title>Balneolaceae bacterium YR4-1, complete genome.</title>
        <authorList>
            <person name="Li Y."/>
            <person name="Wu S."/>
        </authorList>
    </citation>
    <scope>NUCLEOTIDE SEQUENCE [LARGE SCALE GENOMIC DNA]</scope>
    <source>
        <strain evidence="1 2">YR4-1</strain>
    </source>
</reference>
<name>A0A6M1SYU4_9BACT</name>
<dbReference type="AlphaFoldDB" id="A0A6M1SYU4"/>
<sequence>MDDSGSSLPPEWKKLKVPNFYSYKEIIVKRIDHKSGEIELVARDFLGKPCRCTAQQLVSAMKKMEERLTVTER</sequence>
<dbReference type="EMBL" id="JAALLT010000003">
    <property type="protein sequence ID" value="NGP77106.1"/>
    <property type="molecule type" value="Genomic_DNA"/>
</dbReference>
<evidence type="ECO:0000313" key="1">
    <source>
        <dbReference type="EMBL" id="NGP77106.1"/>
    </source>
</evidence>
<evidence type="ECO:0000313" key="2">
    <source>
        <dbReference type="Proteomes" id="UP000473278"/>
    </source>
</evidence>
<dbReference type="Proteomes" id="UP000473278">
    <property type="component" value="Unassembled WGS sequence"/>
</dbReference>
<gene>
    <name evidence="1" type="ORF">G3570_10710</name>
</gene>
<accession>A0A6M1SYU4</accession>
<comment type="caution">
    <text evidence="1">The sequence shown here is derived from an EMBL/GenBank/DDBJ whole genome shotgun (WGS) entry which is preliminary data.</text>
</comment>
<protein>
    <submittedName>
        <fullName evidence="1">Uncharacterized protein</fullName>
    </submittedName>
</protein>
<keyword evidence="2" id="KW-1185">Reference proteome</keyword>